<keyword evidence="13" id="KW-1185">Reference proteome</keyword>
<dbReference type="GO" id="GO:0005524">
    <property type="term" value="F:ATP binding"/>
    <property type="evidence" value="ECO:0007669"/>
    <property type="project" value="UniProtKB-UniRule"/>
</dbReference>
<evidence type="ECO:0000256" key="3">
    <source>
        <dbReference type="ARBA" id="ARBA00022527"/>
    </source>
</evidence>
<evidence type="ECO:0000256" key="2">
    <source>
        <dbReference type="ARBA" id="ARBA00006485"/>
    </source>
</evidence>
<reference evidence="12 13" key="2">
    <citation type="submission" date="2018-11" db="EMBL/GenBank/DDBJ databases">
        <authorList>
            <consortium name="Pathogen Informatics"/>
        </authorList>
    </citation>
    <scope>NUCLEOTIDE SEQUENCE [LARGE SCALE GENOMIC DNA]</scope>
</reference>
<proteinExistence type="inferred from homology"/>
<feature type="domain" description="Protein kinase" evidence="11">
    <location>
        <begin position="24"/>
        <end position="300"/>
    </location>
</feature>
<evidence type="ECO:0000256" key="6">
    <source>
        <dbReference type="ARBA" id="ARBA00022777"/>
    </source>
</evidence>
<dbReference type="GO" id="GO:0005634">
    <property type="term" value="C:nucleus"/>
    <property type="evidence" value="ECO:0007669"/>
    <property type="project" value="UniProtKB-SubCell"/>
</dbReference>
<sequence>MIAKFEDNKQLIESLNIPEHCDFKDEDKSLGSGGYGEVILARRPQNKELVVLKCFKSQFETCLRPSVVREICALSQFNHPNVVKLLDICCEECILHGSMFPKFTIALEYCCCDLTDLLKNQVQYKAPHYKSIIQQILLGLQHIHSSGFIHRDLKLANVLIGRDGSIKVADFGLSRLKNQLGLYTPRIGTKRYRPPEVVLLLGRYDETFDIFSAGGNSDRTLAKSMVEMLGDIDDKSLPGSQRSRAYMRLFDGVRIASPIFKARMQMMGASSETINFATRLLAINPSNRPKASEALDDPYFVNDPQPDGNLLPLLPSRLRCRD</sequence>
<dbReference type="InterPro" id="IPR008271">
    <property type="entry name" value="Ser/Thr_kinase_AS"/>
</dbReference>
<dbReference type="STRING" id="102285.A0A0R3T394"/>
<feature type="binding site" evidence="9">
    <location>
        <position position="53"/>
    </location>
    <ligand>
        <name>ATP</name>
        <dbReference type="ChEBI" id="CHEBI:30616"/>
    </ligand>
</feature>
<dbReference type="InterPro" id="IPR017441">
    <property type="entry name" value="Protein_kinase_ATP_BS"/>
</dbReference>
<keyword evidence="4" id="KW-0808">Transferase</keyword>
<dbReference type="Pfam" id="PF00069">
    <property type="entry name" value="Pkinase"/>
    <property type="match status" value="1"/>
</dbReference>
<comment type="similarity">
    <text evidence="2">Belongs to the protein kinase superfamily. CMGC Ser/Thr protein kinase family. CDC2/CDKX subfamily.</text>
</comment>
<organism evidence="14">
    <name type="scientific">Rodentolepis nana</name>
    <name type="common">Dwarf tapeworm</name>
    <name type="synonym">Hymenolepis nana</name>
    <dbReference type="NCBI Taxonomy" id="102285"/>
    <lineage>
        <taxon>Eukaryota</taxon>
        <taxon>Metazoa</taxon>
        <taxon>Spiralia</taxon>
        <taxon>Lophotrochozoa</taxon>
        <taxon>Platyhelminthes</taxon>
        <taxon>Cestoda</taxon>
        <taxon>Eucestoda</taxon>
        <taxon>Cyclophyllidea</taxon>
        <taxon>Hymenolepididae</taxon>
        <taxon>Rodentolepis</taxon>
    </lineage>
</organism>
<dbReference type="Gene3D" id="1.10.510.10">
    <property type="entry name" value="Transferase(Phosphotransferase) domain 1"/>
    <property type="match status" value="1"/>
</dbReference>
<dbReference type="Proteomes" id="UP000278807">
    <property type="component" value="Unassembled WGS sequence"/>
</dbReference>
<dbReference type="PROSITE" id="PS50011">
    <property type="entry name" value="PROTEIN_KINASE_DOM"/>
    <property type="match status" value="1"/>
</dbReference>
<evidence type="ECO:0000256" key="10">
    <source>
        <dbReference type="RuleBase" id="RU000304"/>
    </source>
</evidence>
<reference evidence="14" key="1">
    <citation type="submission" date="2017-02" db="UniProtKB">
        <authorList>
            <consortium name="WormBaseParasite"/>
        </authorList>
    </citation>
    <scope>IDENTIFICATION</scope>
</reference>
<dbReference type="InterPro" id="IPR000719">
    <property type="entry name" value="Prot_kinase_dom"/>
</dbReference>
<dbReference type="OrthoDB" id="4062651at2759"/>
<evidence type="ECO:0000256" key="5">
    <source>
        <dbReference type="ARBA" id="ARBA00022741"/>
    </source>
</evidence>
<name>A0A0R3T394_RODNA</name>
<dbReference type="InterPro" id="IPR050108">
    <property type="entry name" value="CDK"/>
</dbReference>
<evidence type="ECO:0000256" key="8">
    <source>
        <dbReference type="ARBA" id="ARBA00023242"/>
    </source>
</evidence>
<dbReference type="PANTHER" id="PTHR24056:SF233">
    <property type="entry name" value="CYCLIN-DEPENDENT KINASE 9"/>
    <property type="match status" value="1"/>
</dbReference>
<evidence type="ECO:0000259" key="11">
    <source>
        <dbReference type="PROSITE" id="PS50011"/>
    </source>
</evidence>
<comment type="subcellular location">
    <subcellularLocation>
        <location evidence="1">Nucleus</location>
    </subcellularLocation>
</comment>
<evidence type="ECO:0000313" key="13">
    <source>
        <dbReference type="Proteomes" id="UP000278807"/>
    </source>
</evidence>
<dbReference type="AlphaFoldDB" id="A0A0R3T394"/>
<dbReference type="InterPro" id="IPR011009">
    <property type="entry name" value="Kinase-like_dom_sf"/>
</dbReference>
<dbReference type="PANTHER" id="PTHR24056">
    <property type="entry name" value="CELL DIVISION PROTEIN KINASE"/>
    <property type="match status" value="1"/>
</dbReference>
<dbReference type="Gene3D" id="3.30.200.20">
    <property type="entry name" value="Phosphorylase Kinase, domain 1"/>
    <property type="match status" value="1"/>
</dbReference>
<gene>
    <name evidence="12" type="ORF">HNAJ_LOCUS1465</name>
</gene>
<accession>A0A0R3T394</accession>
<keyword evidence="3 10" id="KW-0723">Serine/threonine-protein kinase</keyword>
<dbReference type="SMART" id="SM00220">
    <property type="entry name" value="S_TKc"/>
    <property type="match status" value="1"/>
</dbReference>
<protein>
    <submittedName>
        <fullName evidence="14">Protein kinase domain-containing protein</fullName>
    </submittedName>
</protein>
<dbReference type="PROSITE" id="PS00107">
    <property type="entry name" value="PROTEIN_KINASE_ATP"/>
    <property type="match status" value="1"/>
</dbReference>
<keyword evidence="5 9" id="KW-0547">Nucleotide-binding</keyword>
<evidence type="ECO:0000313" key="14">
    <source>
        <dbReference type="WBParaSite" id="HNAJ_0000146601-mRNA-1"/>
    </source>
</evidence>
<keyword evidence="6" id="KW-0418">Kinase</keyword>
<dbReference type="GO" id="GO:0004693">
    <property type="term" value="F:cyclin-dependent protein serine/threonine kinase activity"/>
    <property type="evidence" value="ECO:0007669"/>
    <property type="project" value="TreeGrafter"/>
</dbReference>
<keyword evidence="8" id="KW-0539">Nucleus</keyword>
<dbReference type="WBParaSite" id="HNAJ_0000146601-mRNA-1">
    <property type="protein sequence ID" value="HNAJ_0000146601-mRNA-1"/>
    <property type="gene ID" value="HNAJ_0000146601"/>
</dbReference>
<evidence type="ECO:0000256" key="7">
    <source>
        <dbReference type="ARBA" id="ARBA00022840"/>
    </source>
</evidence>
<dbReference type="SUPFAM" id="SSF56112">
    <property type="entry name" value="Protein kinase-like (PK-like)"/>
    <property type="match status" value="1"/>
</dbReference>
<keyword evidence="7 9" id="KW-0067">ATP-binding</keyword>
<evidence type="ECO:0000256" key="4">
    <source>
        <dbReference type="ARBA" id="ARBA00022679"/>
    </source>
</evidence>
<evidence type="ECO:0000256" key="9">
    <source>
        <dbReference type="PROSITE-ProRule" id="PRU10141"/>
    </source>
</evidence>
<dbReference type="PROSITE" id="PS00108">
    <property type="entry name" value="PROTEIN_KINASE_ST"/>
    <property type="match status" value="1"/>
</dbReference>
<dbReference type="EMBL" id="UZAE01000574">
    <property type="protein sequence ID" value="VDN97324.1"/>
    <property type="molecule type" value="Genomic_DNA"/>
</dbReference>
<evidence type="ECO:0000313" key="12">
    <source>
        <dbReference type="EMBL" id="VDN97324.1"/>
    </source>
</evidence>
<evidence type="ECO:0000256" key="1">
    <source>
        <dbReference type="ARBA" id="ARBA00004123"/>
    </source>
</evidence>